<keyword evidence="2" id="KW-1185">Reference proteome</keyword>
<name>A0ABN1QLI3_9ACTN</name>
<dbReference type="RefSeq" id="WP_344238619.1">
    <property type="nucleotide sequence ID" value="NZ_BAAAHH010000005.1"/>
</dbReference>
<sequence length="1020" mass="107278">MDDPFGTAGLRARVLDAWTASPARFREDANAEEDYALGAYRDRVLIELAQNAADAAQRAGVPGHLRLELRDGTLTAANTGAPLTAEGVASLSSLRASTKRGADAAGRFGVGFTAVVSVSDAPSVASLTGAVAWSAKRTRALVEAVPGLAGEAAARHGHVPVLRLPFPAEGSVPEGFATQVVLPLRDAAAERSLRARLAELGAPLLLALPALATLTIITDGGTRLLRAARPEPGAVTVTETRDDAPEGEVSRWRTVEAHGRIPDELLADRPAEERDRPFWSVRWAVRAEPRGPLDALPAGGEVLYAPTPTDEPLDLPALLIASVPLASDRRRVEPGPLTDFLVARAADAYLDLLAGTAGPALLDLVPGPVPAGALDGALRRIVLRRLPETPLLPLAEDVEDVESTGGSRGAGAADAAGGFGNAGSIGNAGIADAAHGVEAAGDVESAGGAGIRVRGRDAVVVDGPASLVAVLGGVVPGLLPAGWPAGHRALRALGVRRMGPADVVDALAGLDREPGWWRGVYDALAGVDPGELGALPVPLADGRLVRGPRGVLLARDLPAPERLRPLGLRVADPAADHPLLVRLGAVEAGPRQVLADPAVRAAVEGSLDLEDPQERAELADAVLTLTGALSGPADSWLAELALPGADGEPYPAGELMFEDAPLRRVMGEDSPFGIADPELVGRYGAEALENAGVLRGFALLRAEDVDLNDPDAPDELSLDGLEEWDVPSAHLPELTAVRDLELVEDWEAALRLLALPPWREAVVAPLALPDGTRVPSYTSWWLARHRVLGGPRRARGADPLLEGLYDPAPEFLDPEFALALGVRRSLEDVPPDELLELLADPARPVRRDQLRALWTWLSHAAELDPPDEVRAVTGTAIEVVPAEDAIVVDVPYALPLLADQPLVLLPHDRAGILAELLELPRASEEVPDGPDAPGEEREVPRIVRELFPEAPEAYRHHDRLVVQDREVSWWYDGGPHASGPAGLARAIAWELGRWGDRQALQALLADPDDAALLLAEADLS</sequence>
<accession>A0ABN1QLI3</accession>
<reference evidence="1 2" key="1">
    <citation type="journal article" date="2019" name="Int. J. Syst. Evol. Microbiol.">
        <title>The Global Catalogue of Microorganisms (GCM) 10K type strain sequencing project: providing services to taxonomists for standard genome sequencing and annotation.</title>
        <authorList>
            <consortium name="The Broad Institute Genomics Platform"/>
            <consortium name="The Broad Institute Genome Sequencing Center for Infectious Disease"/>
            <person name="Wu L."/>
            <person name="Ma J."/>
        </authorList>
    </citation>
    <scope>NUCLEOTIDE SEQUENCE [LARGE SCALE GENOMIC DNA]</scope>
    <source>
        <strain evidence="1 2">JCM 10696</strain>
    </source>
</reference>
<dbReference type="InterPro" id="IPR036890">
    <property type="entry name" value="HATPase_C_sf"/>
</dbReference>
<evidence type="ECO:0008006" key="3">
    <source>
        <dbReference type="Google" id="ProtNLM"/>
    </source>
</evidence>
<proteinExistence type="predicted"/>
<organism evidence="1 2">
    <name type="scientific">Actinocorallia libanotica</name>
    <dbReference type="NCBI Taxonomy" id="46162"/>
    <lineage>
        <taxon>Bacteria</taxon>
        <taxon>Bacillati</taxon>
        <taxon>Actinomycetota</taxon>
        <taxon>Actinomycetes</taxon>
        <taxon>Streptosporangiales</taxon>
        <taxon>Thermomonosporaceae</taxon>
        <taxon>Actinocorallia</taxon>
    </lineage>
</organism>
<evidence type="ECO:0000313" key="2">
    <source>
        <dbReference type="Proteomes" id="UP001500665"/>
    </source>
</evidence>
<comment type="caution">
    <text evidence="1">The sequence shown here is derived from an EMBL/GenBank/DDBJ whole genome shotgun (WGS) entry which is preliminary data.</text>
</comment>
<dbReference type="NCBIfam" id="NF047352">
    <property type="entry name" value="P_loop_sacsin"/>
    <property type="match status" value="1"/>
</dbReference>
<dbReference type="SUPFAM" id="SSF55874">
    <property type="entry name" value="ATPase domain of HSP90 chaperone/DNA topoisomerase II/histidine kinase"/>
    <property type="match status" value="1"/>
</dbReference>
<dbReference type="EMBL" id="BAAAHH010000005">
    <property type="protein sequence ID" value="GAA0944409.1"/>
    <property type="molecule type" value="Genomic_DNA"/>
</dbReference>
<evidence type="ECO:0000313" key="1">
    <source>
        <dbReference type="EMBL" id="GAA0944409.1"/>
    </source>
</evidence>
<dbReference type="Proteomes" id="UP001500665">
    <property type="component" value="Unassembled WGS sequence"/>
</dbReference>
<protein>
    <recommendedName>
        <fullName evidence="3">Molecular chaperone Hsp90</fullName>
    </recommendedName>
</protein>
<gene>
    <name evidence="1" type="ORF">GCM10009550_17330</name>
</gene>